<evidence type="ECO:0000313" key="3">
    <source>
        <dbReference type="Proteomes" id="UP000007089"/>
    </source>
</evidence>
<dbReference type="HOGENOM" id="CLU_2257843_0_0_7"/>
<organism evidence="2 3">
    <name type="scientific">Anaeromyxobacter dehalogenans (strain ATCC BAA-258 / DSM 21875 / 2CP-1)</name>
    <dbReference type="NCBI Taxonomy" id="455488"/>
    <lineage>
        <taxon>Bacteria</taxon>
        <taxon>Pseudomonadati</taxon>
        <taxon>Myxococcota</taxon>
        <taxon>Myxococcia</taxon>
        <taxon>Myxococcales</taxon>
        <taxon>Cystobacterineae</taxon>
        <taxon>Anaeromyxobacteraceae</taxon>
        <taxon>Anaeromyxobacter</taxon>
    </lineage>
</organism>
<name>B8J567_ANAD2</name>
<sequence length="100" mass="10679">MMDVTRGARGELVIRIEGVFDRQAASRLSGWLGEIPASAPLLLDFSGVREVQDLGVAAMAGQLCGRETVEVVGLGRHQHRLLRYLGVTLAPPVGDEEALG</sequence>
<dbReference type="SUPFAM" id="SSF52091">
    <property type="entry name" value="SpoIIaa-like"/>
    <property type="match status" value="1"/>
</dbReference>
<dbReference type="AlphaFoldDB" id="B8J567"/>
<protein>
    <recommendedName>
        <fullName evidence="1">MlaB-like STAS domain-containing protein</fullName>
    </recommendedName>
</protein>
<dbReference type="KEGG" id="acp:A2cp1_1578"/>
<feature type="domain" description="MlaB-like STAS" evidence="1">
    <location>
        <begin position="14"/>
        <end position="87"/>
    </location>
</feature>
<gene>
    <name evidence="2" type="ordered locus">A2cp1_1578</name>
</gene>
<dbReference type="InterPro" id="IPR058548">
    <property type="entry name" value="MlaB-like_STAS"/>
</dbReference>
<evidence type="ECO:0000313" key="2">
    <source>
        <dbReference type="EMBL" id="ACL64922.1"/>
    </source>
</evidence>
<keyword evidence="3" id="KW-1185">Reference proteome</keyword>
<dbReference type="InterPro" id="IPR036513">
    <property type="entry name" value="STAS_dom_sf"/>
</dbReference>
<dbReference type="Proteomes" id="UP000007089">
    <property type="component" value="Chromosome"/>
</dbReference>
<dbReference type="Pfam" id="PF13466">
    <property type="entry name" value="STAS_2"/>
    <property type="match status" value="1"/>
</dbReference>
<reference evidence="2" key="1">
    <citation type="submission" date="2009-01" db="EMBL/GenBank/DDBJ databases">
        <title>Complete sequence of Anaeromyxobacter dehalogenans 2CP-1.</title>
        <authorList>
            <consortium name="US DOE Joint Genome Institute"/>
            <person name="Lucas S."/>
            <person name="Copeland A."/>
            <person name="Lapidus A."/>
            <person name="Glavina del Rio T."/>
            <person name="Dalin E."/>
            <person name="Tice H."/>
            <person name="Bruce D."/>
            <person name="Goodwin L."/>
            <person name="Pitluck S."/>
            <person name="Saunders E."/>
            <person name="Brettin T."/>
            <person name="Detter J.C."/>
            <person name="Han C."/>
            <person name="Larimer F."/>
            <person name="Land M."/>
            <person name="Hauser L."/>
            <person name="Kyrpides N."/>
            <person name="Ovchinnikova G."/>
            <person name="Beliaev A.S."/>
            <person name="Richardson P."/>
        </authorList>
    </citation>
    <scope>NUCLEOTIDE SEQUENCE</scope>
    <source>
        <strain evidence="2">2CP-1</strain>
    </source>
</reference>
<accession>B8J567</accession>
<evidence type="ECO:0000259" key="1">
    <source>
        <dbReference type="Pfam" id="PF13466"/>
    </source>
</evidence>
<dbReference type="RefSeq" id="WP_012525534.1">
    <property type="nucleotide sequence ID" value="NC_011891.1"/>
</dbReference>
<proteinExistence type="predicted"/>
<dbReference type="EMBL" id="CP001359">
    <property type="protein sequence ID" value="ACL64922.1"/>
    <property type="molecule type" value="Genomic_DNA"/>
</dbReference>